<reference evidence="1" key="1">
    <citation type="submission" date="2009-04" db="EMBL/GenBank/DDBJ databases">
        <authorList>
            <person name="Weinstock G."/>
            <person name="Sodergren E."/>
            <person name="Clifton S."/>
            <person name="Fulton L."/>
            <person name="Fulton B."/>
            <person name="Courtney L."/>
            <person name="Fronick C."/>
            <person name="Harrison M."/>
            <person name="Strong C."/>
            <person name="Farmer C."/>
            <person name="Delahaunty K."/>
            <person name="Markovic C."/>
            <person name="Hall O."/>
            <person name="Minx P."/>
            <person name="Tomlinson C."/>
            <person name="Mitreva M."/>
            <person name="Nelson J."/>
            <person name="Hou S."/>
            <person name="Wollam A."/>
            <person name="Pepin K.H."/>
            <person name="Johnson M."/>
            <person name="Bhonagiri V."/>
            <person name="Nash W.E."/>
            <person name="Warren W."/>
            <person name="Chinwalla A."/>
            <person name="Mardis E.R."/>
            <person name="Wilson R.K."/>
        </authorList>
    </citation>
    <scope>NUCLEOTIDE SEQUENCE [LARGE SCALE GENOMIC DNA]</scope>
    <source>
        <strain evidence="1">DSM 14600</strain>
    </source>
</reference>
<evidence type="ECO:0000313" key="2">
    <source>
        <dbReference type="Proteomes" id="UP000003494"/>
    </source>
</evidence>
<evidence type="ECO:0000313" key="1">
    <source>
        <dbReference type="EMBL" id="EEP28798.1"/>
    </source>
</evidence>
<name>C4G845_9FIRM</name>
<dbReference type="EMBL" id="ACIP02000001">
    <property type="protein sequence ID" value="EEP28798.1"/>
    <property type="molecule type" value="Genomic_DNA"/>
</dbReference>
<protein>
    <submittedName>
        <fullName evidence="1">Uncharacterized protein</fullName>
    </submittedName>
</protein>
<dbReference type="Proteomes" id="UP000003494">
    <property type="component" value="Unassembled WGS sequence"/>
</dbReference>
<gene>
    <name evidence="1" type="ORF">GCWU000342_00140</name>
</gene>
<sequence length="41" mass="4359">MFYIDQVSSLASLFLPLRPNKTAGGFSSAVIGRSAQLISQS</sequence>
<keyword evidence="2" id="KW-1185">Reference proteome</keyword>
<dbReference type="HOGENOM" id="CLU_3276633_0_0_9"/>
<comment type="caution">
    <text evidence="1">The sequence shown here is derived from an EMBL/GenBank/DDBJ whole genome shotgun (WGS) entry which is preliminary data.</text>
</comment>
<accession>C4G845</accession>
<proteinExistence type="predicted"/>
<organism evidence="1 2">
    <name type="scientific">Shuttleworthella satelles DSM 14600</name>
    <dbReference type="NCBI Taxonomy" id="626523"/>
    <lineage>
        <taxon>Bacteria</taxon>
        <taxon>Bacillati</taxon>
        <taxon>Bacillota</taxon>
        <taxon>Clostridia</taxon>
        <taxon>Lachnospirales</taxon>
        <taxon>Lachnospiraceae</taxon>
        <taxon>Shuttleworthella</taxon>
    </lineage>
</organism>
<dbReference type="AlphaFoldDB" id="C4G845"/>